<keyword evidence="1" id="KW-0805">Transcription regulation</keyword>
<keyword evidence="6" id="KW-1185">Reference proteome</keyword>
<dbReference type="CDD" id="cd00090">
    <property type="entry name" value="HTH_ARSR"/>
    <property type="match status" value="1"/>
</dbReference>
<dbReference type="Pfam" id="PF01047">
    <property type="entry name" value="MarR"/>
    <property type="match status" value="1"/>
</dbReference>
<reference evidence="5 6" key="1">
    <citation type="submission" date="2018-12" db="EMBL/GenBank/DDBJ databases">
        <title>Marinifilum JC070 sp. nov., a marine bacterium isolated from Yongle Blue Hole in the South China Sea.</title>
        <authorList>
            <person name="Fu T."/>
        </authorList>
    </citation>
    <scope>NUCLEOTIDE SEQUENCE [LARGE SCALE GENOMIC DNA]</scope>
    <source>
        <strain evidence="5 6">JC070</strain>
    </source>
</reference>
<dbReference type="InterPro" id="IPR052362">
    <property type="entry name" value="HTH-GbsR_regulator"/>
</dbReference>
<protein>
    <submittedName>
        <fullName evidence="5">MarR family transcriptional regulator</fullName>
    </submittedName>
</protein>
<feature type="domain" description="HTH marR-type" evidence="4">
    <location>
        <begin position="35"/>
        <end position="86"/>
    </location>
</feature>
<dbReference type="SUPFAM" id="SSF46785">
    <property type="entry name" value="Winged helix' DNA-binding domain"/>
    <property type="match status" value="1"/>
</dbReference>
<evidence type="ECO:0000313" key="5">
    <source>
        <dbReference type="EMBL" id="NOU58304.1"/>
    </source>
</evidence>
<name>A0ABX1WQD8_9BACT</name>
<dbReference type="Proteomes" id="UP000732105">
    <property type="component" value="Unassembled WGS sequence"/>
</dbReference>
<dbReference type="EMBL" id="RZNH01000001">
    <property type="protein sequence ID" value="NOU58304.1"/>
    <property type="molecule type" value="Genomic_DNA"/>
</dbReference>
<evidence type="ECO:0000259" key="4">
    <source>
        <dbReference type="Pfam" id="PF01047"/>
    </source>
</evidence>
<gene>
    <name evidence="5" type="ORF">ELS83_00645</name>
</gene>
<dbReference type="InterPro" id="IPR000835">
    <property type="entry name" value="HTH_MarR-typ"/>
</dbReference>
<dbReference type="RefSeq" id="WP_171593566.1">
    <property type="nucleotide sequence ID" value="NZ_RZNH01000001.1"/>
</dbReference>
<dbReference type="InterPro" id="IPR011991">
    <property type="entry name" value="ArsR-like_HTH"/>
</dbReference>
<proteinExistence type="predicted"/>
<accession>A0ABX1WQD8</accession>
<dbReference type="InterPro" id="IPR036388">
    <property type="entry name" value="WH-like_DNA-bd_sf"/>
</dbReference>
<dbReference type="PANTHER" id="PTHR38465:SF1">
    <property type="entry name" value="HTH-TYPE TRANSCRIPTIONAL REGULATOR MJ1563-RELATED"/>
    <property type="match status" value="1"/>
</dbReference>
<keyword evidence="3" id="KW-0804">Transcription</keyword>
<keyword evidence="2" id="KW-0238">DNA-binding</keyword>
<organism evidence="5 6">
    <name type="scientific">Marinifilum caeruleilacunae</name>
    <dbReference type="NCBI Taxonomy" id="2499076"/>
    <lineage>
        <taxon>Bacteria</taxon>
        <taxon>Pseudomonadati</taxon>
        <taxon>Bacteroidota</taxon>
        <taxon>Bacteroidia</taxon>
        <taxon>Marinilabiliales</taxon>
        <taxon>Marinifilaceae</taxon>
    </lineage>
</organism>
<evidence type="ECO:0000256" key="1">
    <source>
        <dbReference type="ARBA" id="ARBA00023015"/>
    </source>
</evidence>
<dbReference type="Gene3D" id="1.10.10.10">
    <property type="entry name" value="Winged helix-like DNA-binding domain superfamily/Winged helix DNA-binding domain"/>
    <property type="match status" value="1"/>
</dbReference>
<evidence type="ECO:0000256" key="3">
    <source>
        <dbReference type="ARBA" id="ARBA00023163"/>
    </source>
</evidence>
<evidence type="ECO:0000256" key="2">
    <source>
        <dbReference type="ARBA" id="ARBA00023125"/>
    </source>
</evidence>
<dbReference type="InterPro" id="IPR036390">
    <property type="entry name" value="WH_DNA-bd_sf"/>
</dbReference>
<evidence type="ECO:0000313" key="6">
    <source>
        <dbReference type="Proteomes" id="UP000732105"/>
    </source>
</evidence>
<dbReference type="PANTHER" id="PTHR38465">
    <property type="entry name" value="HTH-TYPE TRANSCRIPTIONAL REGULATOR MJ1563-RELATED"/>
    <property type="match status" value="1"/>
</dbReference>
<comment type="caution">
    <text evidence="5">The sequence shown here is derived from an EMBL/GenBank/DDBJ whole genome shotgun (WGS) entry which is preliminary data.</text>
</comment>
<sequence>MNHQKNLESKKQLIVEEYGAFLEKHEKLAPVAARIVSLLLIDNKNALTFDELRHSLHASKSTVSTNLKHLEDAGFVEYFTKSCDRKRHFQLSKSACKNRQDEMLKLFQAELSILKKIIDYKSEINQFSDSSKQNHLKGNEVQYSEYLTDLIEFLSQHEY</sequence>